<proteinExistence type="predicted"/>
<organism evidence="1 2">
    <name type="scientific">Ancylostoma duodenale</name>
    <dbReference type="NCBI Taxonomy" id="51022"/>
    <lineage>
        <taxon>Eukaryota</taxon>
        <taxon>Metazoa</taxon>
        <taxon>Ecdysozoa</taxon>
        <taxon>Nematoda</taxon>
        <taxon>Chromadorea</taxon>
        <taxon>Rhabditida</taxon>
        <taxon>Rhabditina</taxon>
        <taxon>Rhabditomorpha</taxon>
        <taxon>Strongyloidea</taxon>
        <taxon>Ancylostomatidae</taxon>
        <taxon>Ancylostomatinae</taxon>
        <taxon>Ancylostoma</taxon>
    </lineage>
</organism>
<evidence type="ECO:0000313" key="1">
    <source>
        <dbReference type="EMBL" id="KIH63674.1"/>
    </source>
</evidence>
<accession>A0A0C2GX76</accession>
<dbReference type="OrthoDB" id="5864342at2759"/>
<protein>
    <submittedName>
        <fullName evidence="1">Uncharacterized protein</fullName>
    </submittedName>
</protein>
<name>A0A0C2GX76_9BILA</name>
<evidence type="ECO:0000313" key="2">
    <source>
        <dbReference type="Proteomes" id="UP000054047"/>
    </source>
</evidence>
<dbReference type="AlphaFoldDB" id="A0A0C2GX76"/>
<dbReference type="EMBL" id="KN728510">
    <property type="protein sequence ID" value="KIH63674.1"/>
    <property type="molecule type" value="Genomic_DNA"/>
</dbReference>
<keyword evidence="2" id="KW-1185">Reference proteome</keyword>
<dbReference type="Proteomes" id="UP000054047">
    <property type="component" value="Unassembled WGS sequence"/>
</dbReference>
<reference evidence="1 2" key="1">
    <citation type="submission" date="2013-12" db="EMBL/GenBank/DDBJ databases">
        <title>Draft genome of the parsitic nematode Ancylostoma duodenale.</title>
        <authorList>
            <person name="Mitreva M."/>
        </authorList>
    </citation>
    <scope>NUCLEOTIDE SEQUENCE [LARGE SCALE GENOMIC DNA]</scope>
    <source>
        <strain evidence="1 2">Zhejiang</strain>
    </source>
</reference>
<gene>
    <name evidence="1" type="ORF">ANCDUO_06026</name>
</gene>
<sequence length="194" mass="22054">MFNFAVQQFTQQFYAANLLLAQVTGDIFHMDPCQLPHNCLPLERYDDKANRVTYQPGKSEERSWENSLVEDTATEEEHLRGDTCHSEYFIDYLPLKMARDNGLSALIADGIYKLNPITTPDRMNKGQLYCVQAVVRGGVEEAISVAREAFEEASIEGCAFHLAQDWNRMSKGLGLRRFVRRQKGLGQQLGGEKF</sequence>